<reference evidence="1 2" key="1">
    <citation type="submission" date="2016-07" db="EMBL/GenBank/DDBJ databases">
        <title>Draft genome of Scalindua rubra, obtained from a brine-seawater interface in the Red Sea, sheds light on salt adaptation in anammox bacteria.</title>
        <authorList>
            <person name="Speth D.R."/>
            <person name="Lagkouvardos I."/>
            <person name="Wang Y."/>
            <person name="Qian P.-Y."/>
            <person name="Dutilh B.E."/>
            <person name="Jetten M.S."/>
        </authorList>
    </citation>
    <scope>NUCLEOTIDE SEQUENCE [LARGE SCALE GENOMIC DNA]</scope>
    <source>
        <strain evidence="1">BSI-1</strain>
    </source>
</reference>
<accession>A0A1E3X6B5</accession>
<comment type="caution">
    <text evidence="1">The sequence shown here is derived from an EMBL/GenBank/DDBJ whole genome shotgun (WGS) entry which is preliminary data.</text>
</comment>
<gene>
    <name evidence="1" type="ORF">SCARUB_03739</name>
</gene>
<name>A0A1E3X6B5_9BACT</name>
<proteinExistence type="predicted"/>
<dbReference type="EMBL" id="MAYW01000140">
    <property type="protein sequence ID" value="ODS31141.1"/>
    <property type="molecule type" value="Genomic_DNA"/>
</dbReference>
<organism evidence="1 2">
    <name type="scientific">Candidatus Scalindua rubra</name>
    <dbReference type="NCBI Taxonomy" id="1872076"/>
    <lineage>
        <taxon>Bacteria</taxon>
        <taxon>Pseudomonadati</taxon>
        <taxon>Planctomycetota</taxon>
        <taxon>Candidatus Brocadiia</taxon>
        <taxon>Candidatus Brocadiales</taxon>
        <taxon>Candidatus Scalinduaceae</taxon>
        <taxon>Candidatus Scalindua</taxon>
    </lineage>
</organism>
<evidence type="ECO:0000313" key="2">
    <source>
        <dbReference type="Proteomes" id="UP000094056"/>
    </source>
</evidence>
<dbReference type="Proteomes" id="UP000094056">
    <property type="component" value="Unassembled WGS sequence"/>
</dbReference>
<protein>
    <submittedName>
        <fullName evidence="1">Uncharacterized protein</fullName>
    </submittedName>
</protein>
<sequence>MLGIEDFIEIGKNFGISTQAVTNILTELENRYPESSALKKELDSVKCIM</sequence>
<evidence type="ECO:0000313" key="1">
    <source>
        <dbReference type="EMBL" id="ODS31141.1"/>
    </source>
</evidence>
<dbReference type="AlphaFoldDB" id="A0A1E3X6B5"/>